<evidence type="ECO:0000313" key="9">
    <source>
        <dbReference type="Proteomes" id="UP000598775"/>
    </source>
</evidence>
<dbReference type="GO" id="GO:0042597">
    <property type="term" value="C:periplasmic space"/>
    <property type="evidence" value="ECO:0007669"/>
    <property type="project" value="TreeGrafter"/>
</dbReference>
<evidence type="ECO:0000313" key="8">
    <source>
        <dbReference type="EMBL" id="GGF19893.1"/>
    </source>
</evidence>
<comment type="similarity">
    <text evidence="1">Belongs to the glycerophosphoryl diester phosphodiesterase family.</text>
</comment>
<dbReference type="Pfam" id="PF03009">
    <property type="entry name" value="GDPD"/>
    <property type="match status" value="1"/>
</dbReference>
<comment type="caution">
    <text evidence="8">The sequence shown here is derived from an EMBL/GenBank/DDBJ whole genome shotgun (WGS) entry which is preliminary data.</text>
</comment>
<keyword evidence="4" id="KW-0319">Glycerol metabolism</keyword>
<accession>A0A917B5E5</accession>
<dbReference type="GO" id="GO:0008889">
    <property type="term" value="F:glycerophosphodiester phosphodiesterase activity"/>
    <property type="evidence" value="ECO:0007669"/>
    <property type="project" value="UniProtKB-EC"/>
</dbReference>
<evidence type="ECO:0000256" key="1">
    <source>
        <dbReference type="ARBA" id="ARBA00007277"/>
    </source>
</evidence>
<dbReference type="GO" id="GO:0006071">
    <property type="term" value="P:glycerol metabolic process"/>
    <property type="evidence" value="ECO:0007669"/>
    <property type="project" value="UniProtKB-KW"/>
</dbReference>
<evidence type="ECO:0000256" key="2">
    <source>
        <dbReference type="ARBA" id="ARBA00012247"/>
    </source>
</evidence>
<dbReference type="PANTHER" id="PTHR43620">
    <property type="entry name" value="GLYCEROPHOSPHORYL DIESTER PHOSPHODIESTERASE"/>
    <property type="match status" value="1"/>
</dbReference>
<dbReference type="Proteomes" id="UP000598775">
    <property type="component" value="Unassembled WGS sequence"/>
</dbReference>
<keyword evidence="9" id="KW-1185">Reference proteome</keyword>
<name>A0A917B5E5_9MICO</name>
<feature type="domain" description="GP-PDE" evidence="7">
    <location>
        <begin position="5"/>
        <end position="349"/>
    </location>
</feature>
<evidence type="ECO:0000256" key="5">
    <source>
        <dbReference type="ARBA" id="ARBA00022801"/>
    </source>
</evidence>
<dbReference type="Gene3D" id="3.20.20.190">
    <property type="entry name" value="Phosphatidylinositol (PI) phosphodiesterase"/>
    <property type="match status" value="1"/>
</dbReference>
<sequence>MDARPLVIGHRGASGYRPEHTAPAYKLAFELGADFVEPDVVATRDGVLVVRHENEISGTTDVAGHPEFEARRTTKTVDGEALTGWFTEDFTWAELQTLRCVERLPALRPSSAAFDGQFGILRLADLFALVDRATDARQRPLGIVAELKHAHYFGRLGLPLAELFAAEVSAAGWNGGDGRLVVESFEPTALKRVRALGVWGASVLLVEETGAPADLVAEEGDGARGYASYLTREGVAEVAAEGFDGISVPKSLLLARGDSPAAADASGSAGASDAGDSLVGHALVGHAHDAGLRVFTWTLRPENEFLDKRFRVGADPAAWGGWQAEFGAIMASGVDGVFADHPDVAVAVRGELAEH</sequence>
<dbReference type="GO" id="GO:0006629">
    <property type="term" value="P:lipid metabolic process"/>
    <property type="evidence" value="ECO:0007669"/>
    <property type="project" value="InterPro"/>
</dbReference>
<keyword evidence="5" id="KW-0378">Hydrolase</keyword>
<keyword evidence="3" id="KW-0732">Signal</keyword>
<comment type="catalytic activity">
    <reaction evidence="6">
        <text>a sn-glycero-3-phosphodiester + H2O = an alcohol + sn-glycerol 3-phosphate + H(+)</text>
        <dbReference type="Rhea" id="RHEA:12969"/>
        <dbReference type="ChEBI" id="CHEBI:15377"/>
        <dbReference type="ChEBI" id="CHEBI:15378"/>
        <dbReference type="ChEBI" id="CHEBI:30879"/>
        <dbReference type="ChEBI" id="CHEBI:57597"/>
        <dbReference type="ChEBI" id="CHEBI:83408"/>
        <dbReference type="EC" id="3.1.4.46"/>
    </reaction>
</comment>
<dbReference type="PROSITE" id="PS51704">
    <property type="entry name" value="GP_PDE"/>
    <property type="match status" value="1"/>
</dbReference>
<protein>
    <recommendedName>
        <fullName evidence="2">glycerophosphodiester phosphodiesterase</fullName>
        <ecNumber evidence="2">3.1.4.46</ecNumber>
    </recommendedName>
</protein>
<dbReference type="PANTHER" id="PTHR43620:SF7">
    <property type="entry name" value="GLYCEROPHOSPHODIESTER PHOSPHODIESTERASE GDPD5-RELATED"/>
    <property type="match status" value="1"/>
</dbReference>
<gene>
    <name evidence="8" type="ORF">GCM10011399_11900</name>
</gene>
<dbReference type="EC" id="3.1.4.46" evidence="2"/>
<dbReference type="AlphaFoldDB" id="A0A917B5E5"/>
<dbReference type="SUPFAM" id="SSF51695">
    <property type="entry name" value="PLC-like phosphodiesterases"/>
    <property type="match status" value="1"/>
</dbReference>
<evidence type="ECO:0000256" key="3">
    <source>
        <dbReference type="ARBA" id="ARBA00022729"/>
    </source>
</evidence>
<reference evidence="8 9" key="1">
    <citation type="journal article" date="2014" name="Int. J. Syst. Evol. Microbiol.">
        <title>Complete genome sequence of Corynebacterium casei LMG S-19264T (=DSM 44701T), isolated from a smear-ripened cheese.</title>
        <authorList>
            <consortium name="US DOE Joint Genome Institute (JGI-PGF)"/>
            <person name="Walter F."/>
            <person name="Albersmeier A."/>
            <person name="Kalinowski J."/>
            <person name="Ruckert C."/>
        </authorList>
    </citation>
    <scope>NUCLEOTIDE SEQUENCE [LARGE SCALE GENOMIC DNA]</scope>
    <source>
        <strain evidence="8 9">CGMCC 1.12976</strain>
    </source>
</reference>
<dbReference type="EMBL" id="BMGP01000002">
    <property type="protein sequence ID" value="GGF19893.1"/>
    <property type="molecule type" value="Genomic_DNA"/>
</dbReference>
<evidence type="ECO:0000256" key="6">
    <source>
        <dbReference type="ARBA" id="ARBA00047512"/>
    </source>
</evidence>
<organism evidence="8 9">
    <name type="scientific">Subtercola lobariae</name>
    <dbReference type="NCBI Taxonomy" id="1588641"/>
    <lineage>
        <taxon>Bacteria</taxon>
        <taxon>Bacillati</taxon>
        <taxon>Actinomycetota</taxon>
        <taxon>Actinomycetes</taxon>
        <taxon>Micrococcales</taxon>
        <taxon>Microbacteriaceae</taxon>
        <taxon>Subtercola</taxon>
    </lineage>
</organism>
<proteinExistence type="inferred from homology"/>
<dbReference type="InterPro" id="IPR017946">
    <property type="entry name" value="PLC-like_Pdiesterase_TIM-brl"/>
</dbReference>
<dbReference type="InterPro" id="IPR030395">
    <property type="entry name" value="GP_PDE_dom"/>
</dbReference>
<evidence type="ECO:0000256" key="4">
    <source>
        <dbReference type="ARBA" id="ARBA00022798"/>
    </source>
</evidence>
<evidence type="ECO:0000259" key="7">
    <source>
        <dbReference type="PROSITE" id="PS51704"/>
    </source>
</evidence>